<feature type="region of interest" description="Disordered" evidence="1">
    <location>
        <begin position="84"/>
        <end position="103"/>
    </location>
</feature>
<gene>
    <name evidence="2" type="ORF">EVAR_59438_1</name>
</gene>
<organism evidence="2 3">
    <name type="scientific">Eumeta variegata</name>
    <name type="common">Bagworm moth</name>
    <name type="synonym">Eumeta japonica</name>
    <dbReference type="NCBI Taxonomy" id="151549"/>
    <lineage>
        <taxon>Eukaryota</taxon>
        <taxon>Metazoa</taxon>
        <taxon>Ecdysozoa</taxon>
        <taxon>Arthropoda</taxon>
        <taxon>Hexapoda</taxon>
        <taxon>Insecta</taxon>
        <taxon>Pterygota</taxon>
        <taxon>Neoptera</taxon>
        <taxon>Endopterygota</taxon>
        <taxon>Lepidoptera</taxon>
        <taxon>Glossata</taxon>
        <taxon>Ditrysia</taxon>
        <taxon>Tineoidea</taxon>
        <taxon>Psychidae</taxon>
        <taxon>Oiketicinae</taxon>
        <taxon>Eumeta</taxon>
    </lineage>
</organism>
<sequence>MPLLPRKTSAIANLKKHLIALCHSDFSSRIGRCRFARAPTSARAPRRPPSPGRIRENKENRPSFILNGNRRPFMLSKGCHSAGLLSKKSGQARPACGPAISWK</sequence>
<reference evidence="2 3" key="1">
    <citation type="journal article" date="2019" name="Commun. Biol.">
        <title>The bagworm genome reveals a unique fibroin gene that provides high tensile strength.</title>
        <authorList>
            <person name="Kono N."/>
            <person name="Nakamura H."/>
            <person name="Ohtoshi R."/>
            <person name="Tomita M."/>
            <person name="Numata K."/>
            <person name="Arakawa K."/>
        </authorList>
    </citation>
    <scope>NUCLEOTIDE SEQUENCE [LARGE SCALE GENOMIC DNA]</scope>
</reference>
<evidence type="ECO:0000256" key="1">
    <source>
        <dbReference type="SAM" id="MobiDB-lite"/>
    </source>
</evidence>
<evidence type="ECO:0000313" key="2">
    <source>
        <dbReference type="EMBL" id="GBP81456.1"/>
    </source>
</evidence>
<protein>
    <submittedName>
        <fullName evidence="2">Uncharacterized protein</fullName>
    </submittedName>
</protein>
<feature type="region of interest" description="Disordered" evidence="1">
    <location>
        <begin position="37"/>
        <end position="67"/>
    </location>
</feature>
<evidence type="ECO:0000313" key="3">
    <source>
        <dbReference type="Proteomes" id="UP000299102"/>
    </source>
</evidence>
<dbReference type="EMBL" id="BGZK01001512">
    <property type="protein sequence ID" value="GBP81456.1"/>
    <property type="molecule type" value="Genomic_DNA"/>
</dbReference>
<comment type="caution">
    <text evidence="2">The sequence shown here is derived from an EMBL/GenBank/DDBJ whole genome shotgun (WGS) entry which is preliminary data.</text>
</comment>
<accession>A0A4C1YYQ9</accession>
<keyword evidence="3" id="KW-1185">Reference proteome</keyword>
<dbReference type="AlphaFoldDB" id="A0A4C1YYQ9"/>
<proteinExistence type="predicted"/>
<name>A0A4C1YYQ9_EUMVA</name>
<dbReference type="Proteomes" id="UP000299102">
    <property type="component" value="Unassembled WGS sequence"/>
</dbReference>